<sequence length="123" mass="14006">AIHLWSALLAEYKHRSMAAYAIQLGFKALAKSRSLTMPELDRNFLIKKKEDSINNKNIKKKEDDELNSDLMIFNFYDENQSTENDQDTGYSSGEDGGYESSSSEPAEDYDVPLSLADMFQLDH</sequence>
<organism evidence="2 3">
    <name type="scientific">Polarella glacialis</name>
    <name type="common">Dinoflagellate</name>
    <dbReference type="NCBI Taxonomy" id="89957"/>
    <lineage>
        <taxon>Eukaryota</taxon>
        <taxon>Sar</taxon>
        <taxon>Alveolata</taxon>
        <taxon>Dinophyceae</taxon>
        <taxon>Suessiales</taxon>
        <taxon>Suessiaceae</taxon>
        <taxon>Polarella</taxon>
    </lineage>
</organism>
<proteinExistence type="predicted"/>
<dbReference type="AlphaFoldDB" id="A0A813HZP7"/>
<feature type="non-terminal residue" evidence="2">
    <location>
        <position position="1"/>
    </location>
</feature>
<evidence type="ECO:0000313" key="3">
    <source>
        <dbReference type="Proteomes" id="UP000626109"/>
    </source>
</evidence>
<name>A0A813HZP7_POLGL</name>
<gene>
    <name evidence="2" type="ORF">PGLA2088_LOCUS2683</name>
</gene>
<feature type="compositionally biased region" description="Low complexity" evidence="1">
    <location>
        <begin position="89"/>
        <end position="104"/>
    </location>
</feature>
<evidence type="ECO:0000313" key="2">
    <source>
        <dbReference type="EMBL" id="CAE8644027.1"/>
    </source>
</evidence>
<dbReference type="EMBL" id="CAJNNW010002224">
    <property type="protein sequence ID" value="CAE8644027.1"/>
    <property type="molecule type" value="Genomic_DNA"/>
</dbReference>
<accession>A0A813HZP7</accession>
<comment type="caution">
    <text evidence="2">The sequence shown here is derived from an EMBL/GenBank/DDBJ whole genome shotgun (WGS) entry which is preliminary data.</text>
</comment>
<feature type="region of interest" description="Disordered" evidence="1">
    <location>
        <begin position="78"/>
        <end position="110"/>
    </location>
</feature>
<evidence type="ECO:0000256" key="1">
    <source>
        <dbReference type="SAM" id="MobiDB-lite"/>
    </source>
</evidence>
<protein>
    <submittedName>
        <fullName evidence="2">Uncharacterized protein</fullName>
    </submittedName>
</protein>
<reference evidence="2" key="1">
    <citation type="submission" date="2021-02" db="EMBL/GenBank/DDBJ databases">
        <authorList>
            <person name="Dougan E. K."/>
            <person name="Rhodes N."/>
            <person name="Thang M."/>
            <person name="Chan C."/>
        </authorList>
    </citation>
    <scope>NUCLEOTIDE SEQUENCE</scope>
</reference>
<dbReference type="Proteomes" id="UP000626109">
    <property type="component" value="Unassembled WGS sequence"/>
</dbReference>